<name>A0A9W7XNP9_9FUNG</name>
<comment type="caution">
    <text evidence="1">The sequence shown here is derived from an EMBL/GenBank/DDBJ whole genome shotgun (WGS) entry which is preliminary data.</text>
</comment>
<gene>
    <name evidence="1" type="ORF">LPJ64_000128</name>
</gene>
<organism evidence="1 2">
    <name type="scientific">Coemansia asiatica</name>
    <dbReference type="NCBI Taxonomy" id="1052880"/>
    <lineage>
        <taxon>Eukaryota</taxon>
        <taxon>Fungi</taxon>
        <taxon>Fungi incertae sedis</taxon>
        <taxon>Zoopagomycota</taxon>
        <taxon>Kickxellomycotina</taxon>
        <taxon>Kickxellomycetes</taxon>
        <taxon>Kickxellales</taxon>
        <taxon>Kickxellaceae</taxon>
        <taxon>Coemansia</taxon>
    </lineage>
</organism>
<keyword evidence="2" id="KW-1185">Reference proteome</keyword>
<accession>A0A9W7XNP9</accession>
<reference evidence="1" key="1">
    <citation type="submission" date="2022-07" db="EMBL/GenBank/DDBJ databases">
        <title>Phylogenomic reconstructions and comparative analyses of Kickxellomycotina fungi.</title>
        <authorList>
            <person name="Reynolds N.K."/>
            <person name="Stajich J.E."/>
            <person name="Barry K."/>
            <person name="Grigoriev I.V."/>
            <person name="Crous P."/>
            <person name="Smith M.E."/>
        </authorList>
    </citation>
    <scope>NUCLEOTIDE SEQUENCE</scope>
    <source>
        <strain evidence="1">NBRC 105413</strain>
    </source>
</reference>
<dbReference type="Proteomes" id="UP001145021">
    <property type="component" value="Unassembled WGS sequence"/>
</dbReference>
<dbReference type="AlphaFoldDB" id="A0A9W7XNP9"/>
<evidence type="ECO:0000313" key="2">
    <source>
        <dbReference type="Proteomes" id="UP001145021"/>
    </source>
</evidence>
<evidence type="ECO:0000313" key="1">
    <source>
        <dbReference type="EMBL" id="KAJ1648674.1"/>
    </source>
</evidence>
<proteinExistence type="predicted"/>
<protein>
    <submittedName>
        <fullName evidence="1">Uncharacterized protein</fullName>
    </submittedName>
</protein>
<sequence length="191" mass="20740">MNGGDAQAYSQLQLQQRLHYQQQQQQQQLLLLQQQAISANSEGGHLTAAPRLIAEAQYHAVGSLLQSLGRLEQTGDKFFESLALVGQGPPSLLAAQLVTMSQICQQMQETAKNTAMLNIPAGIADPVFVEKTNVLPRKQRYEGVSLNDAGELEAWVQGTAKQTGDLFAERRRVAANIKAALSVPPPKPLSL</sequence>
<dbReference type="EMBL" id="JANBOH010000002">
    <property type="protein sequence ID" value="KAJ1648674.1"/>
    <property type="molecule type" value="Genomic_DNA"/>
</dbReference>